<keyword evidence="2" id="KW-0132">Cell division</keyword>
<name>A0A084TLR6_9FLAO</name>
<evidence type="ECO:0000256" key="1">
    <source>
        <dbReference type="ARBA" id="ARBA00022475"/>
    </source>
</evidence>
<feature type="chain" id="PRO_5001782858" description="Cell division protein FtsQ" evidence="6">
    <location>
        <begin position="30"/>
        <end position="239"/>
    </location>
</feature>
<evidence type="ECO:0000256" key="5">
    <source>
        <dbReference type="ARBA" id="ARBA00023306"/>
    </source>
</evidence>
<keyword evidence="4" id="KW-0472">Membrane</keyword>
<keyword evidence="1" id="KW-1003">Cell membrane</keyword>
<dbReference type="STRING" id="1197477.IA57_07435"/>
<sequence>MRKNRTNIALGLLLLATACLYAFSTQKNAKRIVGDPRVVFHGDENLYIARETVSKLLIQNYSSVKNTSKETLDLNTLETALNSNPMIKSAEVYLSVNGALTAEVVQKKPIARVQTQTSYYIDDQGGYMPLSPNYTARVPLVTGQVSKKNLETVFKIAQKVTQDTFLKEHVVEIHQTKNQDILLSLRGHAFVVQLGGLEQLDKKINNLKAFYKIGLKAKTLNDYKTINLKFDSQVVCTKA</sequence>
<comment type="caution">
    <text evidence="7">The sequence shown here is derived from an EMBL/GenBank/DDBJ whole genome shotgun (WGS) entry which is preliminary data.</text>
</comment>
<dbReference type="AlphaFoldDB" id="A0A084TLR6"/>
<keyword evidence="3" id="KW-0812">Transmembrane</keyword>
<evidence type="ECO:0000256" key="4">
    <source>
        <dbReference type="ARBA" id="ARBA00022989"/>
    </source>
</evidence>
<dbReference type="eggNOG" id="COG1589">
    <property type="taxonomic scope" value="Bacteria"/>
</dbReference>
<gene>
    <name evidence="7" type="ORF">IA57_07435</name>
</gene>
<evidence type="ECO:0000313" key="8">
    <source>
        <dbReference type="Proteomes" id="UP000028521"/>
    </source>
</evidence>
<dbReference type="PANTHER" id="PTHR35851:SF1">
    <property type="entry name" value="CELL DIVISION PROTEIN FTSQ"/>
    <property type="match status" value="1"/>
</dbReference>
<organism evidence="7 8">
    <name type="scientific">Mangrovimonas yunxiaonensis</name>
    <dbReference type="NCBI Taxonomy" id="1197477"/>
    <lineage>
        <taxon>Bacteria</taxon>
        <taxon>Pseudomonadati</taxon>
        <taxon>Bacteroidota</taxon>
        <taxon>Flavobacteriia</taxon>
        <taxon>Flavobacteriales</taxon>
        <taxon>Flavobacteriaceae</taxon>
        <taxon>Mangrovimonas</taxon>
    </lineage>
</organism>
<protein>
    <recommendedName>
        <fullName evidence="9">Cell division protein FtsQ</fullName>
    </recommendedName>
</protein>
<keyword evidence="8" id="KW-1185">Reference proteome</keyword>
<dbReference type="Proteomes" id="UP000028521">
    <property type="component" value="Unassembled WGS sequence"/>
</dbReference>
<keyword evidence="6" id="KW-0732">Signal</keyword>
<feature type="signal peptide" evidence="6">
    <location>
        <begin position="1"/>
        <end position="29"/>
    </location>
</feature>
<keyword evidence="5" id="KW-0131">Cell cycle</keyword>
<proteinExistence type="predicted"/>
<accession>A0A084TLR6</accession>
<evidence type="ECO:0008006" key="9">
    <source>
        <dbReference type="Google" id="ProtNLM"/>
    </source>
</evidence>
<dbReference type="EMBL" id="JPFK01000005">
    <property type="protein sequence ID" value="KFB01652.1"/>
    <property type="molecule type" value="Genomic_DNA"/>
</dbReference>
<dbReference type="OrthoDB" id="1466667at2"/>
<dbReference type="PANTHER" id="PTHR35851">
    <property type="entry name" value="CELL DIVISION PROTEIN FTSQ"/>
    <property type="match status" value="1"/>
</dbReference>
<evidence type="ECO:0000256" key="3">
    <source>
        <dbReference type="ARBA" id="ARBA00022692"/>
    </source>
</evidence>
<dbReference type="RefSeq" id="WP_036121189.1">
    <property type="nucleotide sequence ID" value="NZ_BMET01000001.1"/>
</dbReference>
<evidence type="ECO:0000313" key="7">
    <source>
        <dbReference type="EMBL" id="KFB01652.1"/>
    </source>
</evidence>
<evidence type="ECO:0000256" key="2">
    <source>
        <dbReference type="ARBA" id="ARBA00022618"/>
    </source>
</evidence>
<dbReference type="PROSITE" id="PS51257">
    <property type="entry name" value="PROKAR_LIPOPROTEIN"/>
    <property type="match status" value="1"/>
</dbReference>
<evidence type="ECO:0000256" key="6">
    <source>
        <dbReference type="SAM" id="SignalP"/>
    </source>
</evidence>
<reference evidence="8" key="2">
    <citation type="submission" date="2014-07" db="EMBL/GenBank/DDBJ databases">
        <title>Genome sequence of Mangrovimonas yunxiaonensis.</title>
        <authorList>
            <person name="Li Y."/>
            <person name="Zheng T."/>
        </authorList>
    </citation>
    <scope>NUCLEOTIDE SEQUENCE [LARGE SCALE GENOMIC DNA]</scope>
    <source>
        <strain evidence="8">LY01</strain>
    </source>
</reference>
<dbReference type="GO" id="GO:0090529">
    <property type="term" value="P:cell septum assembly"/>
    <property type="evidence" value="ECO:0007669"/>
    <property type="project" value="InterPro"/>
</dbReference>
<reference evidence="7 8" key="1">
    <citation type="journal article" date="2014" name="Genome Announc.">
        <title>Draft Genome Sequence of the Algicidal Bacterium Mangrovimonas yunxiaonensis Strain LY01.</title>
        <authorList>
            <person name="Li Y."/>
            <person name="Zhu H."/>
            <person name="Li C."/>
            <person name="Zhang H."/>
            <person name="Chen Z."/>
            <person name="Zheng W."/>
            <person name="Xu H."/>
            <person name="Zheng T."/>
        </authorList>
    </citation>
    <scope>NUCLEOTIDE SEQUENCE [LARGE SCALE GENOMIC DNA]</scope>
    <source>
        <strain evidence="7 8">LY01</strain>
    </source>
</reference>
<dbReference type="InterPro" id="IPR026579">
    <property type="entry name" value="FtsQ"/>
</dbReference>
<keyword evidence="4" id="KW-1133">Transmembrane helix</keyword>